<accession>A0ACC0L2G3</accession>
<keyword evidence="2" id="KW-1185">Reference proteome</keyword>
<protein>
    <submittedName>
        <fullName evidence="1">Uncharacterized protein</fullName>
    </submittedName>
</protein>
<name>A0ACC0L2G3_RHOML</name>
<reference evidence="1" key="1">
    <citation type="submission" date="2022-02" db="EMBL/GenBank/DDBJ databases">
        <title>Plant Genome Project.</title>
        <authorList>
            <person name="Zhang R.-G."/>
        </authorList>
    </citation>
    <scope>NUCLEOTIDE SEQUENCE</scope>
    <source>
        <strain evidence="1">AT1</strain>
    </source>
</reference>
<comment type="caution">
    <text evidence="1">The sequence shown here is derived from an EMBL/GenBank/DDBJ whole genome shotgun (WGS) entry which is preliminary data.</text>
</comment>
<evidence type="ECO:0000313" key="1">
    <source>
        <dbReference type="EMBL" id="KAI8522918.1"/>
    </source>
</evidence>
<sequence>MCKCCGHYWWSQTQLCFQNNEVSITSSMEITLREEGLRKKPACTYILTLHSWGSHFSWSCLSSDI</sequence>
<organism evidence="1 2">
    <name type="scientific">Rhododendron molle</name>
    <name type="common">Chinese azalea</name>
    <name type="synonym">Azalea mollis</name>
    <dbReference type="NCBI Taxonomy" id="49168"/>
    <lineage>
        <taxon>Eukaryota</taxon>
        <taxon>Viridiplantae</taxon>
        <taxon>Streptophyta</taxon>
        <taxon>Embryophyta</taxon>
        <taxon>Tracheophyta</taxon>
        <taxon>Spermatophyta</taxon>
        <taxon>Magnoliopsida</taxon>
        <taxon>eudicotyledons</taxon>
        <taxon>Gunneridae</taxon>
        <taxon>Pentapetalae</taxon>
        <taxon>asterids</taxon>
        <taxon>Ericales</taxon>
        <taxon>Ericaceae</taxon>
        <taxon>Ericoideae</taxon>
        <taxon>Rhodoreae</taxon>
        <taxon>Rhododendron</taxon>
    </lineage>
</organism>
<dbReference type="EMBL" id="CM046400">
    <property type="protein sequence ID" value="KAI8522918.1"/>
    <property type="molecule type" value="Genomic_DNA"/>
</dbReference>
<proteinExistence type="predicted"/>
<dbReference type="Proteomes" id="UP001062846">
    <property type="component" value="Chromosome 13"/>
</dbReference>
<evidence type="ECO:0000313" key="2">
    <source>
        <dbReference type="Proteomes" id="UP001062846"/>
    </source>
</evidence>
<gene>
    <name evidence="1" type="ORF">RHMOL_Rhmol13G0034000</name>
</gene>